<comment type="caution">
    <text evidence="12">The sequence shown here is derived from an EMBL/GenBank/DDBJ whole genome shotgun (WGS) entry which is preliminary data.</text>
</comment>
<organism evidence="12 13">
    <name type="scientific">Stentor coeruleus</name>
    <dbReference type="NCBI Taxonomy" id="5963"/>
    <lineage>
        <taxon>Eukaryota</taxon>
        <taxon>Sar</taxon>
        <taxon>Alveolata</taxon>
        <taxon>Ciliophora</taxon>
        <taxon>Postciliodesmatophora</taxon>
        <taxon>Heterotrichea</taxon>
        <taxon>Heterotrichida</taxon>
        <taxon>Stentoridae</taxon>
        <taxon>Stentor</taxon>
    </lineage>
</organism>
<dbReference type="PIRSF" id="PIRSF000102">
    <property type="entry name" value="Lac_mal_DH"/>
    <property type="match status" value="1"/>
</dbReference>
<evidence type="ECO:0000259" key="11">
    <source>
        <dbReference type="Pfam" id="PF02866"/>
    </source>
</evidence>
<dbReference type="InterPro" id="IPR001557">
    <property type="entry name" value="L-lactate/malate_DH"/>
</dbReference>
<dbReference type="InterPro" id="IPR036291">
    <property type="entry name" value="NAD(P)-bd_dom_sf"/>
</dbReference>
<dbReference type="NCBIfam" id="NF003916">
    <property type="entry name" value="PRK05442.1"/>
    <property type="match status" value="1"/>
</dbReference>
<feature type="binding site" evidence="6">
    <location>
        <position position="91"/>
    </location>
    <ligand>
        <name>substrate</name>
    </ligand>
</feature>
<dbReference type="Pfam" id="PF02866">
    <property type="entry name" value="Ldh_1_C"/>
    <property type="match status" value="1"/>
</dbReference>
<feature type="binding site" evidence="7">
    <location>
        <begin position="128"/>
        <end position="130"/>
    </location>
    <ligand>
        <name>NAD(+)</name>
        <dbReference type="ChEBI" id="CHEBI:57540"/>
    </ligand>
</feature>
<accession>A0A1R2BVD7</accession>
<dbReference type="PROSITE" id="PS00068">
    <property type="entry name" value="MDH"/>
    <property type="match status" value="1"/>
</dbReference>
<evidence type="ECO:0000256" key="9">
    <source>
        <dbReference type="RuleBase" id="RU003405"/>
    </source>
</evidence>
<keyword evidence="4 7" id="KW-0520">NAD</keyword>
<dbReference type="Proteomes" id="UP000187209">
    <property type="component" value="Unassembled WGS sequence"/>
</dbReference>
<dbReference type="Gene3D" id="3.90.110.10">
    <property type="entry name" value="Lactate dehydrogenase/glycoside hydrolase, family 4, C-terminal"/>
    <property type="match status" value="1"/>
</dbReference>
<dbReference type="InterPro" id="IPR011274">
    <property type="entry name" value="Malate_DH_NAD-dep_euk"/>
</dbReference>
<feature type="active site" description="Proton acceptor" evidence="5">
    <location>
        <position position="186"/>
    </location>
</feature>
<dbReference type="InterPro" id="IPR001236">
    <property type="entry name" value="Lactate/malate_DH_N"/>
</dbReference>
<keyword evidence="3 8" id="KW-0560">Oxidoreductase</keyword>
<dbReference type="InterPro" id="IPR001252">
    <property type="entry name" value="Malate_DH_AS"/>
</dbReference>
<evidence type="ECO:0000256" key="3">
    <source>
        <dbReference type="ARBA" id="ARBA00023002"/>
    </source>
</evidence>
<feature type="domain" description="Lactate/malate dehydrogenase C-terminal" evidence="11">
    <location>
        <begin position="155"/>
        <end position="322"/>
    </location>
</feature>
<dbReference type="FunFam" id="3.40.50.720:FF:000010">
    <property type="entry name" value="Malate dehydrogenase"/>
    <property type="match status" value="1"/>
</dbReference>
<proteinExistence type="inferred from homology"/>
<sequence length="324" mass="35239">MSVVKVGVTGAAGQIGYSILPMICSGQMLGADTKIDLALLDIPQCEDALRGVAMEISDSAFPLLNSLKYGSDPREILRDLDVIIFLGGFPRKAGMERKELLQRNMNIFKEQGAALNEVGKPTTLCLVVANPANTNCLVLSHHAPNIPKKNFTAMTRLDHNRASFQIANKVGALTIDVKNVAIWGNHSSTQYPDVNHGTVRGGAIRPAVNDDEWLNGEFISCVQKRGAAIIAARKLSSAMSAAKAAVDHVRDWFLGTKEGEWVSMGVISDGSYGIDAGLCYSFPCTCVNKEWHIVQGLDINEFSRDKMNLTKQELTEERDEAFSA</sequence>
<dbReference type="EC" id="1.1.1.37" evidence="2 9"/>
<evidence type="ECO:0000256" key="8">
    <source>
        <dbReference type="RuleBase" id="RU003369"/>
    </source>
</evidence>
<feature type="binding site" evidence="6">
    <location>
        <position position="161"/>
    </location>
    <ligand>
        <name>substrate</name>
    </ligand>
</feature>
<dbReference type="SUPFAM" id="SSF56327">
    <property type="entry name" value="LDH C-terminal domain-like"/>
    <property type="match status" value="1"/>
</dbReference>
<dbReference type="NCBIfam" id="TIGR01759">
    <property type="entry name" value="MalateDH-SF1"/>
    <property type="match status" value="1"/>
</dbReference>
<feature type="binding site" evidence="7">
    <location>
        <begin position="10"/>
        <end position="16"/>
    </location>
    <ligand>
        <name>NAD(+)</name>
        <dbReference type="ChEBI" id="CHEBI:57540"/>
    </ligand>
</feature>
<comment type="similarity">
    <text evidence="1">Belongs to the LDH/MDH superfamily. MDH type 2 family.</text>
</comment>
<dbReference type="GO" id="GO:0030060">
    <property type="term" value="F:L-malate dehydrogenase (NAD+) activity"/>
    <property type="evidence" value="ECO:0007669"/>
    <property type="project" value="UniProtKB-EC"/>
</dbReference>
<dbReference type="CDD" id="cd01336">
    <property type="entry name" value="MDH_cytoplasmic_cytosolic"/>
    <property type="match status" value="1"/>
</dbReference>
<dbReference type="InterPro" id="IPR010945">
    <property type="entry name" value="Malate_DH_type2"/>
</dbReference>
<evidence type="ECO:0000256" key="7">
    <source>
        <dbReference type="PIRSR" id="PIRSR000102-3"/>
    </source>
</evidence>
<dbReference type="AlphaFoldDB" id="A0A1R2BVD7"/>
<evidence type="ECO:0000256" key="4">
    <source>
        <dbReference type="ARBA" id="ARBA00023027"/>
    </source>
</evidence>
<feature type="domain" description="Lactate/malate dehydrogenase N-terminal" evidence="10">
    <location>
        <begin position="4"/>
        <end position="151"/>
    </location>
</feature>
<evidence type="ECO:0000256" key="6">
    <source>
        <dbReference type="PIRSR" id="PIRSR000102-2"/>
    </source>
</evidence>
<feature type="binding site" evidence="6">
    <location>
        <position position="130"/>
    </location>
    <ligand>
        <name>substrate</name>
    </ligand>
</feature>
<comment type="catalytic activity">
    <reaction evidence="9">
        <text>(S)-malate + NAD(+) = oxaloacetate + NADH + H(+)</text>
        <dbReference type="Rhea" id="RHEA:21432"/>
        <dbReference type="ChEBI" id="CHEBI:15378"/>
        <dbReference type="ChEBI" id="CHEBI:15589"/>
        <dbReference type="ChEBI" id="CHEBI:16452"/>
        <dbReference type="ChEBI" id="CHEBI:57540"/>
        <dbReference type="ChEBI" id="CHEBI:57945"/>
        <dbReference type="EC" id="1.1.1.37"/>
    </reaction>
</comment>
<dbReference type="OrthoDB" id="4069699at2759"/>
<dbReference type="Pfam" id="PF00056">
    <property type="entry name" value="Ldh_1_N"/>
    <property type="match status" value="1"/>
</dbReference>
<evidence type="ECO:0000256" key="5">
    <source>
        <dbReference type="PIRSR" id="PIRSR000102-1"/>
    </source>
</evidence>
<protein>
    <recommendedName>
        <fullName evidence="2 9">Malate dehydrogenase</fullName>
        <ecNumber evidence="2 9">1.1.1.37</ecNumber>
    </recommendedName>
</protein>
<keyword evidence="13" id="KW-1185">Reference proteome</keyword>
<dbReference type="InterPro" id="IPR015955">
    <property type="entry name" value="Lactate_DH/Glyco_Ohase_4_C"/>
</dbReference>
<evidence type="ECO:0000256" key="1">
    <source>
        <dbReference type="ARBA" id="ARBA00009613"/>
    </source>
</evidence>
<feature type="binding site" evidence="7">
    <location>
        <position position="104"/>
    </location>
    <ligand>
        <name>NAD(+)</name>
        <dbReference type="ChEBI" id="CHEBI:57540"/>
    </ligand>
</feature>
<dbReference type="PANTHER" id="PTHR23382">
    <property type="entry name" value="MALATE DEHYDROGENASE"/>
    <property type="match status" value="1"/>
</dbReference>
<evidence type="ECO:0000259" key="10">
    <source>
        <dbReference type="Pfam" id="PF00056"/>
    </source>
</evidence>
<dbReference type="GO" id="GO:0006108">
    <property type="term" value="P:malate metabolic process"/>
    <property type="evidence" value="ECO:0007669"/>
    <property type="project" value="InterPro"/>
</dbReference>
<name>A0A1R2BVD7_9CILI</name>
<keyword evidence="9" id="KW-0816">Tricarboxylic acid cycle</keyword>
<reference evidence="12 13" key="1">
    <citation type="submission" date="2016-11" db="EMBL/GenBank/DDBJ databases">
        <title>The macronuclear genome of Stentor coeruleus: a giant cell with tiny introns.</title>
        <authorList>
            <person name="Slabodnick M."/>
            <person name="Ruby J.G."/>
            <person name="Reiff S.B."/>
            <person name="Swart E.C."/>
            <person name="Gosai S."/>
            <person name="Prabakaran S."/>
            <person name="Witkowska E."/>
            <person name="Larue G.E."/>
            <person name="Fisher S."/>
            <person name="Freeman R.M."/>
            <person name="Gunawardena J."/>
            <person name="Chu W."/>
            <person name="Stover N.A."/>
            <person name="Gregory B.D."/>
            <person name="Nowacki M."/>
            <person name="Derisi J."/>
            <person name="Roy S.W."/>
            <person name="Marshall W.F."/>
            <person name="Sood P."/>
        </authorList>
    </citation>
    <scope>NUCLEOTIDE SEQUENCE [LARGE SCALE GENOMIC DNA]</scope>
    <source>
        <strain evidence="12">WM001</strain>
    </source>
</reference>
<dbReference type="InterPro" id="IPR022383">
    <property type="entry name" value="Lactate/malate_DH_C"/>
</dbReference>
<gene>
    <name evidence="12" type="ORF">SteCoe_18880</name>
</gene>
<evidence type="ECO:0000313" key="12">
    <source>
        <dbReference type="EMBL" id="OMJ80773.1"/>
    </source>
</evidence>
<dbReference type="FunFam" id="3.90.110.10:FF:000002">
    <property type="entry name" value="Malate dehydrogenase"/>
    <property type="match status" value="1"/>
</dbReference>
<evidence type="ECO:0000256" key="2">
    <source>
        <dbReference type="ARBA" id="ARBA00012995"/>
    </source>
</evidence>
<evidence type="ECO:0000313" key="13">
    <source>
        <dbReference type="Proteomes" id="UP000187209"/>
    </source>
</evidence>
<feature type="binding site" evidence="7">
    <location>
        <position position="41"/>
    </location>
    <ligand>
        <name>NAD(+)</name>
        <dbReference type="ChEBI" id="CHEBI:57540"/>
    </ligand>
</feature>
<dbReference type="GO" id="GO:0006099">
    <property type="term" value="P:tricarboxylic acid cycle"/>
    <property type="evidence" value="ECO:0007669"/>
    <property type="project" value="UniProtKB-KW"/>
</dbReference>
<dbReference type="SUPFAM" id="SSF51735">
    <property type="entry name" value="NAD(P)-binding Rossmann-fold domains"/>
    <property type="match status" value="1"/>
</dbReference>
<dbReference type="EMBL" id="MPUH01000408">
    <property type="protein sequence ID" value="OMJ80773.1"/>
    <property type="molecule type" value="Genomic_DNA"/>
</dbReference>
<dbReference type="Gene3D" id="3.40.50.720">
    <property type="entry name" value="NAD(P)-binding Rossmann-like Domain"/>
    <property type="match status" value="1"/>
</dbReference>
<feature type="binding site" evidence="6">
    <location>
        <position position="97"/>
    </location>
    <ligand>
        <name>substrate</name>
    </ligand>
</feature>